<keyword evidence="3" id="KW-1185">Reference proteome</keyword>
<accession>A0A5C3N8B9</accession>
<evidence type="ECO:0000313" key="2">
    <source>
        <dbReference type="EMBL" id="TFK52168.1"/>
    </source>
</evidence>
<sequence length="176" mass="20282">MSEPTTFQSGSSMTTHLAQDPLRRNLSPVPSPRRSTNEGRILLVDPRGRKLYLCLDLCDQFELREKLWLWYSDFPEDQDRIRRWEWKLVAYDNPSPDLESSDSECVLEDGVSVRIVWLPPWLGFDDFRPLSFIPKWRRPNQPTSTAENREDTSSLNVDSLHSYAHMEAGAAGRSAG</sequence>
<name>A0A5C3N8B9_9AGAM</name>
<gene>
    <name evidence="2" type="ORF">OE88DRAFT_1366615</name>
</gene>
<feature type="compositionally biased region" description="Polar residues" evidence="1">
    <location>
        <begin position="1"/>
        <end position="17"/>
    </location>
</feature>
<organism evidence="2 3">
    <name type="scientific">Heliocybe sulcata</name>
    <dbReference type="NCBI Taxonomy" id="5364"/>
    <lineage>
        <taxon>Eukaryota</taxon>
        <taxon>Fungi</taxon>
        <taxon>Dikarya</taxon>
        <taxon>Basidiomycota</taxon>
        <taxon>Agaricomycotina</taxon>
        <taxon>Agaricomycetes</taxon>
        <taxon>Gloeophyllales</taxon>
        <taxon>Gloeophyllaceae</taxon>
        <taxon>Heliocybe</taxon>
    </lineage>
</organism>
<dbReference type="EMBL" id="ML213509">
    <property type="protein sequence ID" value="TFK52168.1"/>
    <property type="molecule type" value="Genomic_DNA"/>
</dbReference>
<feature type="region of interest" description="Disordered" evidence="1">
    <location>
        <begin position="1"/>
        <end position="38"/>
    </location>
</feature>
<dbReference type="AlphaFoldDB" id="A0A5C3N8B9"/>
<evidence type="ECO:0000313" key="3">
    <source>
        <dbReference type="Proteomes" id="UP000305948"/>
    </source>
</evidence>
<proteinExistence type="predicted"/>
<protein>
    <submittedName>
        <fullName evidence="2">Uncharacterized protein</fullName>
    </submittedName>
</protein>
<dbReference type="Proteomes" id="UP000305948">
    <property type="component" value="Unassembled WGS sequence"/>
</dbReference>
<evidence type="ECO:0000256" key="1">
    <source>
        <dbReference type="SAM" id="MobiDB-lite"/>
    </source>
</evidence>
<reference evidence="2 3" key="1">
    <citation type="journal article" date="2019" name="Nat. Ecol. Evol.">
        <title>Megaphylogeny resolves global patterns of mushroom evolution.</title>
        <authorList>
            <person name="Varga T."/>
            <person name="Krizsan K."/>
            <person name="Foldi C."/>
            <person name="Dima B."/>
            <person name="Sanchez-Garcia M."/>
            <person name="Sanchez-Ramirez S."/>
            <person name="Szollosi G.J."/>
            <person name="Szarkandi J.G."/>
            <person name="Papp V."/>
            <person name="Albert L."/>
            <person name="Andreopoulos W."/>
            <person name="Angelini C."/>
            <person name="Antonin V."/>
            <person name="Barry K.W."/>
            <person name="Bougher N.L."/>
            <person name="Buchanan P."/>
            <person name="Buyck B."/>
            <person name="Bense V."/>
            <person name="Catcheside P."/>
            <person name="Chovatia M."/>
            <person name="Cooper J."/>
            <person name="Damon W."/>
            <person name="Desjardin D."/>
            <person name="Finy P."/>
            <person name="Geml J."/>
            <person name="Haridas S."/>
            <person name="Hughes K."/>
            <person name="Justo A."/>
            <person name="Karasinski D."/>
            <person name="Kautmanova I."/>
            <person name="Kiss B."/>
            <person name="Kocsube S."/>
            <person name="Kotiranta H."/>
            <person name="LaButti K.M."/>
            <person name="Lechner B.E."/>
            <person name="Liimatainen K."/>
            <person name="Lipzen A."/>
            <person name="Lukacs Z."/>
            <person name="Mihaltcheva S."/>
            <person name="Morgado L.N."/>
            <person name="Niskanen T."/>
            <person name="Noordeloos M.E."/>
            <person name="Ohm R.A."/>
            <person name="Ortiz-Santana B."/>
            <person name="Ovrebo C."/>
            <person name="Racz N."/>
            <person name="Riley R."/>
            <person name="Savchenko A."/>
            <person name="Shiryaev A."/>
            <person name="Soop K."/>
            <person name="Spirin V."/>
            <person name="Szebenyi C."/>
            <person name="Tomsovsky M."/>
            <person name="Tulloss R.E."/>
            <person name="Uehling J."/>
            <person name="Grigoriev I.V."/>
            <person name="Vagvolgyi C."/>
            <person name="Papp T."/>
            <person name="Martin F.M."/>
            <person name="Miettinen O."/>
            <person name="Hibbett D.S."/>
            <person name="Nagy L.G."/>
        </authorList>
    </citation>
    <scope>NUCLEOTIDE SEQUENCE [LARGE SCALE GENOMIC DNA]</scope>
    <source>
        <strain evidence="2 3">OMC1185</strain>
    </source>
</reference>